<sequence length="164" mass="18380">MDKLSHMICDEVGEGVWKPILIANSGPAVSHLMFADDLLLFGKATENHAKCMIRCLDRFCLMSGAKVSRQKSSVYFSPRVPVNTKQNISSITGMRISTEIGRYLGVSLSRRRKPSDTYHYIIDRVKGKLVAWKEKKPLYGGQNRIGQLCIKHYSYISNAGGETP</sequence>
<dbReference type="PANTHER" id="PTHR33116">
    <property type="entry name" value="REVERSE TRANSCRIPTASE ZINC-BINDING DOMAIN-CONTAINING PROTEIN-RELATED-RELATED"/>
    <property type="match status" value="1"/>
</dbReference>
<organism evidence="2 3">
    <name type="scientific">Acacia crassicarpa</name>
    <name type="common">northern wattle</name>
    <dbReference type="NCBI Taxonomy" id="499986"/>
    <lineage>
        <taxon>Eukaryota</taxon>
        <taxon>Viridiplantae</taxon>
        <taxon>Streptophyta</taxon>
        <taxon>Embryophyta</taxon>
        <taxon>Tracheophyta</taxon>
        <taxon>Spermatophyta</taxon>
        <taxon>Magnoliopsida</taxon>
        <taxon>eudicotyledons</taxon>
        <taxon>Gunneridae</taxon>
        <taxon>Pentapetalae</taxon>
        <taxon>rosids</taxon>
        <taxon>fabids</taxon>
        <taxon>Fabales</taxon>
        <taxon>Fabaceae</taxon>
        <taxon>Caesalpinioideae</taxon>
        <taxon>mimosoid clade</taxon>
        <taxon>Acacieae</taxon>
        <taxon>Acacia</taxon>
    </lineage>
</organism>
<name>A0AAE1JVM0_9FABA</name>
<accession>A0AAE1JVM0</accession>
<evidence type="ECO:0000313" key="3">
    <source>
        <dbReference type="Proteomes" id="UP001293593"/>
    </source>
</evidence>
<dbReference type="PANTHER" id="PTHR33116:SF70">
    <property type="entry name" value="NON-LTR RETROELEMENT REVERSE TRANSCRIPTASE-LIKE PROTEIN"/>
    <property type="match status" value="1"/>
</dbReference>
<dbReference type="AlphaFoldDB" id="A0AAE1JVM0"/>
<evidence type="ECO:0000313" key="2">
    <source>
        <dbReference type="EMBL" id="KAK4274978.1"/>
    </source>
</evidence>
<evidence type="ECO:0000259" key="1">
    <source>
        <dbReference type="PROSITE" id="PS50878"/>
    </source>
</evidence>
<dbReference type="Proteomes" id="UP001293593">
    <property type="component" value="Unassembled WGS sequence"/>
</dbReference>
<protein>
    <recommendedName>
        <fullName evidence="1">Reverse transcriptase domain-containing protein</fullName>
    </recommendedName>
</protein>
<dbReference type="PROSITE" id="PS50878">
    <property type="entry name" value="RT_POL"/>
    <property type="match status" value="1"/>
</dbReference>
<dbReference type="InterPro" id="IPR000477">
    <property type="entry name" value="RT_dom"/>
</dbReference>
<gene>
    <name evidence="2" type="ORF">QN277_018129</name>
</gene>
<proteinExistence type="predicted"/>
<dbReference type="EMBL" id="JAWXYG010000004">
    <property type="protein sequence ID" value="KAK4274978.1"/>
    <property type="molecule type" value="Genomic_DNA"/>
</dbReference>
<keyword evidence="3" id="KW-1185">Reference proteome</keyword>
<feature type="domain" description="Reverse transcriptase" evidence="1">
    <location>
        <begin position="1"/>
        <end position="108"/>
    </location>
</feature>
<reference evidence="2" key="1">
    <citation type="submission" date="2023-10" db="EMBL/GenBank/DDBJ databases">
        <title>Chromosome-level genome of the transformable northern wattle, Acacia crassicarpa.</title>
        <authorList>
            <person name="Massaro I."/>
            <person name="Sinha N.R."/>
            <person name="Poethig S."/>
            <person name="Leichty A.R."/>
        </authorList>
    </citation>
    <scope>NUCLEOTIDE SEQUENCE</scope>
    <source>
        <strain evidence="2">Acra3RX</strain>
        <tissue evidence="2">Leaf</tissue>
    </source>
</reference>
<comment type="caution">
    <text evidence="2">The sequence shown here is derived from an EMBL/GenBank/DDBJ whole genome shotgun (WGS) entry which is preliminary data.</text>
</comment>